<feature type="domain" description="Mur ligase central" evidence="1">
    <location>
        <begin position="42"/>
        <end position="207"/>
    </location>
</feature>
<dbReference type="PANTHER" id="PTHR43445">
    <property type="entry name" value="UDP-N-ACETYLMURAMATE--L-ALANINE LIGASE-RELATED"/>
    <property type="match status" value="1"/>
</dbReference>
<gene>
    <name evidence="2" type="ORF">S03H2_65154</name>
</gene>
<feature type="non-terminal residue" evidence="2">
    <location>
        <position position="1"/>
    </location>
</feature>
<feature type="non-terminal residue" evidence="2">
    <location>
        <position position="208"/>
    </location>
</feature>
<sequence length="208" mass="21441">VHTGAVRPTEPELLAARARGIEIVDRLPMLLKLAEGKRLLGVAGSHGKTTTTTLAAAVLIEAGLDPSCAVGGESKAVGSNARAGRGEWFVAELDESDGHIANASCELAVLTNVDREHFDHYDSFESICSTFGRFLAATREEGAVVACADSAAGNALARASGKRVLTYGLGAGADFRAEDVSLSGEGSRFRAAAPSGAIEDLFVAMPGI</sequence>
<dbReference type="InterPro" id="IPR050061">
    <property type="entry name" value="MurCDEF_pg_biosynth"/>
</dbReference>
<dbReference type="EMBL" id="BARU01042399">
    <property type="protein sequence ID" value="GAH84499.1"/>
    <property type="molecule type" value="Genomic_DNA"/>
</dbReference>
<dbReference type="SUPFAM" id="SSF53623">
    <property type="entry name" value="MurD-like peptide ligases, catalytic domain"/>
    <property type="match status" value="1"/>
</dbReference>
<accession>X1K2M3</accession>
<organism evidence="2">
    <name type="scientific">marine sediment metagenome</name>
    <dbReference type="NCBI Taxonomy" id="412755"/>
    <lineage>
        <taxon>unclassified sequences</taxon>
        <taxon>metagenomes</taxon>
        <taxon>ecological metagenomes</taxon>
    </lineage>
</organism>
<dbReference type="InterPro" id="IPR036565">
    <property type="entry name" value="Mur-like_cat_sf"/>
</dbReference>
<name>X1K2M3_9ZZZZ</name>
<proteinExistence type="predicted"/>
<protein>
    <recommendedName>
        <fullName evidence="1">Mur ligase central domain-containing protein</fullName>
    </recommendedName>
</protein>
<dbReference type="InterPro" id="IPR013221">
    <property type="entry name" value="Mur_ligase_cen"/>
</dbReference>
<evidence type="ECO:0000259" key="1">
    <source>
        <dbReference type="Pfam" id="PF08245"/>
    </source>
</evidence>
<evidence type="ECO:0000313" key="2">
    <source>
        <dbReference type="EMBL" id="GAH84499.1"/>
    </source>
</evidence>
<dbReference type="GO" id="GO:0005524">
    <property type="term" value="F:ATP binding"/>
    <property type="evidence" value="ECO:0007669"/>
    <property type="project" value="InterPro"/>
</dbReference>
<dbReference type="Gene3D" id="3.40.1190.10">
    <property type="entry name" value="Mur-like, catalytic domain"/>
    <property type="match status" value="1"/>
</dbReference>
<dbReference type="Pfam" id="PF08245">
    <property type="entry name" value="Mur_ligase_M"/>
    <property type="match status" value="1"/>
</dbReference>
<dbReference type="GO" id="GO:0016881">
    <property type="term" value="F:acid-amino acid ligase activity"/>
    <property type="evidence" value="ECO:0007669"/>
    <property type="project" value="InterPro"/>
</dbReference>
<dbReference type="AlphaFoldDB" id="X1K2M3"/>
<comment type="caution">
    <text evidence="2">The sequence shown here is derived from an EMBL/GenBank/DDBJ whole genome shotgun (WGS) entry which is preliminary data.</text>
</comment>
<dbReference type="PANTHER" id="PTHR43445:SF3">
    <property type="entry name" value="UDP-N-ACETYLMURAMATE--L-ALANINE LIGASE"/>
    <property type="match status" value="1"/>
</dbReference>
<reference evidence="2" key="1">
    <citation type="journal article" date="2014" name="Front. Microbiol.">
        <title>High frequency of phylogenetically diverse reductive dehalogenase-homologous genes in deep subseafloor sedimentary metagenomes.</title>
        <authorList>
            <person name="Kawai M."/>
            <person name="Futagami T."/>
            <person name="Toyoda A."/>
            <person name="Takaki Y."/>
            <person name="Nishi S."/>
            <person name="Hori S."/>
            <person name="Arai W."/>
            <person name="Tsubouchi T."/>
            <person name="Morono Y."/>
            <person name="Uchiyama I."/>
            <person name="Ito T."/>
            <person name="Fujiyama A."/>
            <person name="Inagaki F."/>
            <person name="Takami H."/>
        </authorList>
    </citation>
    <scope>NUCLEOTIDE SEQUENCE</scope>
    <source>
        <strain evidence="2">Expedition CK06-06</strain>
    </source>
</reference>